<dbReference type="GO" id="GO:0004482">
    <property type="term" value="F:mRNA 5'-cap (guanine-N7-)-methyltransferase activity"/>
    <property type="evidence" value="ECO:0007669"/>
    <property type="project" value="InterPro"/>
</dbReference>
<dbReference type="KEGG" id="vg:80544060"/>
<evidence type="ECO:0000313" key="16">
    <source>
        <dbReference type="Proteomes" id="UP001157350"/>
    </source>
</evidence>
<keyword evidence="7" id="KW-0547">Nucleotide-binding</keyword>
<name>A0AAX1PBW1_9MONO</name>
<accession>A0AAX1PBW1</accession>
<dbReference type="InterPro" id="IPR014023">
    <property type="entry name" value="Mononeg_RNA_pol_cat"/>
</dbReference>
<evidence type="ECO:0000313" key="15">
    <source>
        <dbReference type="EMBL" id="QYN16466.1"/>
    </source>
</evidence>
<keyword evidence="8" id="KW-0067">ATP-binding</keyword>
<evidence type="ECO:0000256" key="3">
    <source>
        <dbReference type="ARBA" id="ARBA00022664"/>
    </source>
</evidence>
<evidence type="ECO:0000256" key="1">
    <source>
        <dbReference type="ARBA" id="ARBA00012494"/>
    </source>
</evidence>
<evidence type="ECO:0000256" key="10">
    <source>
        <dbReference type="ARBA" id="ARBA00023042"/>
    </source>
</evidence>
<evidence type="ECO:0000256" key="4">
    <source>
        <dbReference type="ARBA" id="ARBA00022679"/>
    </source>
</evidence>
<keyword evidence="6" id="KW-0548">Nucleotidyltransferase</keyword>
<keyword evidence="5" id="KW-0949">S-adenosyl-L-methionine</keyword>
<dbReference type="Pfam" id="PF00946">
    <property type="entry name" value="Mononeg_RNA_pol"/>
    <property type="match status" value="1"/>
</dbReference>
<dbReference type="RefSeq" id="YP_010805197.1">
    <property type="nucleotide sequence ID" value="NC_077116.1"/>
</dbReference>
<organism evidence="15 16">
    <name type="scientific">Yunnan mymona-like virus 1</name>
    <dbReference type="NCBI Taxonomy" id="2824522"/>
    <lineage>
        <taxon>Viruses</taxon>
        <taxon>Riboviria</taxon>
        <taxon>Orthornavirae</taxon>
        <taxon>Negarnaviricota</taxon>
        <taxon>Haploviricotina</taxon>
        <taxon>Monjiviricetes</taxon>
        <taxon>Mononegavirales</taxon>
        <taxon>Mymonaviridae</taxon>
        <taxon>Sclerotimonavirus</taxon>
        <taxon>Sclerotimonavirus yunnanense</taxon>
    </lineage>
</organism>
<sequence>MESDLLDLETVVPIEYEGGEGHNQGDRDAPEKHLDSPIMVSLLERLQELVTRSHEDVPLLRPTTERILRYLRQSHDDAYGGIKNALLQYTEALSAFGCLVSNQPDILSARQYPCLYKGGEGTLTSTLLDINTTSGYFDDVLSAFRTHIEDVVRPAECDQVIRNLKVRLRVHPELLVWASRAEYWSQIVEFYRHSYVKRRHLTSSRRRTFGDFDICVADGFILLRSKSAPSMFYLLTFEQLQMIQDVAFARENIYTCLSLGLHRGTDNLAHLVPALLKWQEDCLIEYDNDGFDLVKQPEAVMKAWVNTLTGGDILVDSSFNRTVRKIEMKELPLSGTNKITRRLAQFCKLVRDVGDALELFGLIKLAGHPVVYSTRSMASIRKEALPQNRISPLSAHNMVRSSKHNIVLSNYIMKNAAWPRFRLPPVPGTELRRHWVNQTTQLPVTSYDMADLDHIRFAKFLEFDYSLDFLKFLDDKAICPGASEAAAYWFGGSDEPTRLLVKALVTEEINMYEVVERLRRRNFDIDEMIIMLTQKERELKPAARCFCKLPYLVRFFFVLTEYNLREGIMQKYIPQLTMTMSQAQVKNRLYSIAYRGRINPGSTGFLEIDFSRWNLRWRARTVDPIGRELEDIYGLPGVYTQAHWFFSHATIVLTDKNCKPDGVTRGSHPRDWPTSSLVHRNHLGGFEGIIQDHWSICTVAMVYTAMFGLDIEFIMAGQGDNQIMAITLTGESTTSLRDMFHKILGLLDMYCRALGHDVKPEECIDSSTVVTYSKDFYINAVHRQYTLKFASRTLRRDESDVPSLASDVSGSCAIATLVADTLQNPIQGYWWMLYRVLRTLRLRSVSSLTGTAEKRHLNRILTNNTLLKFVLMVPGSLGGLPVLPYTRFFIKGEVDDLVWDVEAILRLSGKNSNLAADLQALLGGRYTPKSPDLTQLIADPRSLPIMRPKDQRRLIKDLVREHLPSLVRNKWLSEILTSKVSDMGVQLIQLLCKVRPLYPQIIADICKTSLAGLADSIETRFNFCRSIRLVTGGRKFISEIKQSNAALLRTIIERYDYAKRSPGYVALKAFEVCSRLRSAWGLDNFQTQIGTYRPLSMQITTRQTGSIVATSRTNAEDFGMTVGPYPPNFGTQTRQKRSEHGFRIIESSNTVKDLRALVMIASELRAEEGVRELIDNVI</sequence>
<dbReference type="Proteomes" id="UP001157350">
    <property type="component" value="Segment"/>
</dbReference>
<dbReference type="GO" id="GO:0005524">
    <property type="term" value="F:ATP binding"/>
    <property type="evidence" value="ECO:0007669"/>
    <property type="project" value="UniProtKB-KW"/>
</dbReference>
<proteinExistence type="predicted"/>
<evidence type="ECO:0000256" key="6">
    <source>
        <dbReference type="ARBA" id="ARBA00022695"/>
    </source>
</evidence>
<evidence type="ECO:0000256" key="12">
    <source>
        <dbReference type="ARBA" id="ARBA00030436"/>
    </source>
</evidence>
<evidence type="ECO:0000256" key="2">
    <source>
        <dbReference type="ARBA" id="ARBA00022484"/>
    </source>
</evidence>
<dbReference type="PROSITE" id="PS50526">
    <property type="entry name" value="RDRP_SSRNA_NEG_NONSEG"/>
    <property type="match status" value="1"/>
</dbReference>
<dbReference type="EC" id="2.7.7.48" evidence="1"/>
<evidence type="ECO:0000256" key="13">
    <source>
        <dbReference type="ARBA" id="ARBA00031012"/>
    </source>
</evidence>
<protein>
    <recommendedName>
        <fullName evidence="1">RNA-directed RNA polymerase</fullName>
        <ecNumber evidence="1">2.7.7.48</ecNumber>
    </recommendedName>
    <alternativeName>
        <fullName evidence="13">Replicase</fullName>
    </alternativeName>
    <alternativeName>
        <fullName evidence="12">Transcriptase</fullName>
    </alternativeName>
</protein>
<evidence type="ECO:0000256" key="11">
    <source>
        <dbReference type="ARBA" id="ARBA00023268"/>
    </source>
</evidence>
<evidence type="ECO:0000256" key="8">
    <source>
        <dbReference type="ARBA" id="ARBA00022840"/>
    </source>
</evidence>
<reference evidence="15 16" key="1">
    <citation type="journal article" date="2022" name="Nat. Microbiol.">
        <title>RNA viromes from terrestrial sites across China expand environmental viral diversity.</title>
        <authorList>
            <person name="Chiapello M."/>
            <person name="Rodriguez-Romero J."/>
            <person name="Ayllon M.A."/>
            <person name="Turina M."/>
        </authorList>
    </citation>
    <scope>NUCLEOTIDE SEQUENCE [LARGE SCALE GENOMIC DNA]</scope>
    <source>
        <strain evidence="15">R1-k141_1515735</strain>
    </source>
</reference>
<keyword evidence="10" id="KW-0506">mRNA capping</keyword>
<evidence type="ECO:0000259" key="14">
    <source>
        <dbReference type="PROSITE" id="PS50526"/>
    </source>
</evidence>
<keyword evidence="4" id="KW-0808">Transferase</keyword>
<keyword evidence="9" id="KW-0693">Viral RNA replication</keyword>
<keyword evidence="3" id="KW-0507">mRNA processing</keyword>
<keyword evidence="16" id="KW-1185">Reference proteome</keyword>
<feature type="non-terminal residue" evidence="15">
    <location>
        <position position="1178"/>
    </location>
</feature>
<dbReference type="GeneID" id="80544060"/>
<keyword evidence="2 15" id="KW-0696">RNA-directed RNA polymerase</keyword>
<dbReference type="EMBL" id="MW897022">
    <property type="protein sequence ID" value="QYN16466.1"/>
    <property type="molecule type" value="Viral_cRNA"/>
</dbReference>
<keyword evidence="11" id="KW-0511">Multifunctional enzyme</keyword>
<feature type="domain" description="RdRp catalytic" evidence="14">
    <location>
        <begin position="602"/>
        <end position="780"/>
    </location>
</feature>
<evidence type="ECO:0000256" key="5">
    <source>
        <dbReference type="ARBA" id="ARBA00022691"/>
    </source>
</evidence>
<dbReference type="GO" id="GO:0003968">
    <property type="term" value="F:RNA-directed RNA polymerase activity"/>
    <property type="evidence" value="ECO:0007669"/>
    <property type="project" value="UniProtKB-KW"/>
</dbReference>
<evidence type="ECO:0000256" key="7">
    <source>
        <dbReference type="ARBA" id="ARBA00022741"/>
    </source>
</evidence>
<evidence type="ECO:0000256" key="9">
    <source>
        <dbReference type="ARBA" id="ARBA00022953"/>
    </source>
</evidence>